<dbReference type="Proteomes" id="UP001551675">
    <property type="component" value="Unassembled WGS sequence"/>
</dbReference>
<dbReference type="PANTHER" id="PTHR22600">
    <property type="entry name" value="BETA-HEXOSAMINIDASE"/>
    <property type="match status" value="1"/>
</dbReference>
<dbReference type="InterPro" id="IPR000421">
    <property type="entry name" value="FA58C"/>
</dbReference>
<evidence type="ECO:0000259" key="6">
    <source>
        <dbReference type="PROSITE" id="PS50022"/>
    </source>
</evidence>
<dbReference type="SUPFAM" id="SSF49785">
    <property type="entry name" value="Galactose-binding domain-like"/>
    <property type="match status" value="1"/>
</dbReference>
<sequence length="824" mass="87427">MSASPHRSPTRSRSRSIGVALSAVLAAAMLAQPGVGMARVSPSATPSATPAATAVAAPANLALTGTATASSVELDRQDFVAAHVNDGDTNTRWSSKYQDDNWVQVQLARPATVDHVTLTWPNACARDFALQTSADGVTWTDVTRLQRDTCPRTDIIDVKSPAPVSYVRMRGYQRWAAYGYSISEFEIWDGPPAPPQPTLGLLPRPVSVETHDGTPFTLHKNTRIVAIGQGADGPARYLAGILRPSTGYRLNVVGQGWGPAPIVVEVGAGKAPAGHADEGYTLTVEADRVLIGADTPNGALNGVQTLRQLFPQWVESDTVVSTAWTVPQVTISDYPRFAYRGMMLDVARSFYPMDEVKAYIDAAAQFKVNRLHLHLTDDQGWRIAVGTPDDNPSGIDYGLLTGISGGTAMTYNGNGQQMGTELGVTGFYTRADYAEIVRYAGENGMTVVPEIDLPGHTNAALHAIPQLNSAGAQPRPRPGEATVPHNGTGSVGYSSLDAGSDVTYEFVRNVLADIAEMTPGPYLHIGGDEAHVTSHADYTRMVDAFTETVASLGKTVVGWNEYAGTALPRDGAVVQFWNGDRNAVAGAVNNRGAKVILSPAAHTYVPQKQDARQPQGGTWACGGVCGLDRHYNWDPGTFIPNVTESSVLGVESALWGEFIRRVGQAQYYSYPRLIATAEAGWTPQAQRNYADFTTRLSAMGGRLTVQGTNFFPTADVPWRMAALGAPVTVKGGAPAGATWTVTAPGVASTALTAIVTWSDGVTERLTPTTTREASIPEMRINDAFTVVSDRAFGSPGTYTGTLSIGVPGRAPVEGTLTVTVRGAA</sequence>
<gene>
    <name evidence="7" type="ORF">AB0I59_35170</name>
</gene>
<evidence type="ECO:0000256" key="1">
    <source>
        <dbReference type="ARBA" id="ARBA00001231"/>
    </source>
</evidence>
<dbReference type="InterPro" id="IPR017853">
    <property type="entry name" value="GH"/>
</dbReference>
<dbReference type="InterPro" id="IPR015883">
    <property type="entry name" value="Glyco_hydro_20_cat"/>
</dbReference>
<evidence type="ECO:0000313" key="8">
    <source>
        <dbReference type="Proteomes" id="UP001551675"/>
    </source>
</evidence>
<evidence type="ECO:0000256" key="3">
    <source>
        <dbReference type="ARBA" id="ARBA00012663"/>
    </source>
</evidence>
<evidence type="ECO:0000313" key="7">
    <source>
        <dbReference type="EMBL" id="MEV0973863.1"/>
    </source>
</evidence>
<name>A0ABV3GQD6_MICGL</name>
<dbReference type="SUPFAM" id="SSF51445">
    <property type="entry name" value="(Trans)glycosidases"/>
    <property type="match status" value="1"/>
</dbReference>
<dbReference type="Pfam" id="PF00728">
    <property type="entry name" value="Glyco_hydro_20"/>
    <property type="match status" value="1"/>
</dbReference>
<dbReference type="InterPro" id="IPR029018">
    <property type="entry name" value="Hex-like_dom2"/>
</dbReference>
<dbReference type="InterPro" id="IPR015882">
    <property type="entry name" value="HEX_bac_N"/>
</dbReference>
<dbReference type="Gene3D" id="3.20.20.80">
    <property type="entry name" value="Glycosidases"/>
    <property type="match status" value="1"/>
</dbReference>
<comment type="similarity">
    <text evidence="2">Belongs to the glycosyl hydrolase 20 family.</text>
</comment>
<proteinExistence type="inferred from homology"/>
<dbReference type="EC" id="3.2.1.52" evidence="3"/>
<dbReference type="InterPro" id="IPR025705">
    <property type="entry name" value="Beta_hexosaminidase_sua/sub"/>
</dbReference>
<dbReference type="PRINTS" id="PR00738">
    <property type="entry name" value="GLHYDRLASE20"/>
</dbReference>
<dbReference type="SUPFAM" id="SSF55545">
    <property type="entry name" value="beta-N-acetylhexosaminidase-like domain"/>
    <property type="match status" value="1"/>
</dbReference>
<evidence type="ECO:0000256" key="4">
    <source>
        <dbReference type="ARBA" id="ARBA00022801"/>
    </source>
</evidence>
<reference evidence="7 8" key="1">
    <citation type="submission" date="2024-06" db="EMBL/GenBank/DDBJ databases">
        <title>The Natural Products Discovery Center: Release of the First 8490 Sequenced Strains for Exploring Actinobacteria Biosynthetic Diversity.</title>
        <authorList>
            <person name="Kalkreuter E."/>
            <person name="Kautsar S.A."/>
            <person name="Yang D."/>
            <person name="Bader C.D."/>
            <person name="Teijaro C.N."/>
            <person name="Fluegel L."/>
            <person name="Davis C.M."/>
            <person name="Simpson J.R."/>
            <person name="Lauterbach L."/>
            <person name="Steele A.D."/>
            <person name="Gui C."/>
            <person name="Meng S."/>
            <person name="Li G."/>
            <person name="Viehrig K."/>
            <person name="Ye F."/>
            <person name="Su P."/>
            <person name="Kiefer A.F."/>
            <person name="Nichols A."/>
            <person name="Cepeda A.J."/>
            <person name="Yan W."/>
            <person name="Fan B."/>
            <person name="Jiang Y."/>
            <person name="Adhikari A."/>
            <person name="Zheng C.-J."/>
            <person name="Schuster L."/>
            <person name="Cowan T.M."/>
            <person name="Smanski M.J."/>
            <person name="Chevrette M.G."/>
            <person name="De Carvalho L.P.S."/>
            <person name="Shen B."/>
        </authorList>
    </citation>
    <scope>NUCLEOTIDE SEQUENCE [LARGE SCALE GENOMIC DNA]</scope>
    <source>
        <strain evidence="7 8">NPDC050100</strain>
    </source>
</reference>
<keyword evidence="5" id="KW-0326">Glycosidase</keyword>
<organism evidence="7 8">
    <name type="scientific">Microtetraspora glauca</name>
    <dbReference type="NCBI Taxonomy" id="1996"/>
    <lineage>
        <taxon>Bacteria</taxon>
        <taxon>Bacillati</taxon>
        <taxon>Actinomycetota</taxon>
        <taxon>Actinomycetes</taxon>
        <taxon>Streptosporangiales</taxon>
        <taxon>Streptosporangiaceae</taxon>
        <taxon>Microtetraspora</taxon>
    </lineage>
</organism>
<dbReference type="PROSITE" id="PS50022">
    <property type="entry name" value="FA58C_3"/>
    <property type="match status" value="1"/>
</dbReference>
<dbReference type="RefSeq" id="WP_358139874.1">
    <property type="nucleotide sequence ID" value="NZ_JBFALK010000025.1"/>
</dbReference>
<dbReference type="Gene3D" id="3.30.379.10">
    <property type="entry name" value="Chitobiase/beta-hexosaminidase domain 2-like"/>
    <property type="match status" value="1"/>
</dbReference>
<comment type="catalytic activity">
    <reaction evidence="1">
        <text>Hydrolysis of terminal non-reducing N-acetyl-D-hexosamine residues in N-acetyl-beta-D-hexosaminides.</text>
        <dbReference type="EC" id="3.2.1.52"/>
    </reaction>
</comment>
<keyword evidence="4" id="KW-0378">Hydrolase</keyword>
<dbReference type="Pfam" id="PF02838">
    <property type="entry name" value="Glyco_hydro_20b"/>
    <property type="match status" value="1"/>
</dbReference>
<dbReference type="EMBL" id="JBFALK010000025">
    <property type="protein sequence ID" value="MEV0973863.1"/>
    <property type="molecule type" value="Genomic_DNA"/>
</dbReference>
<evidence type="ECO:0000256" key="5">
    <source>
        <dbReference type="ARBA" id="ARBA00023295"/>
    </source>
</evidence>
<evidence type="ECO:0000256" key="2">
    <source>
        <dbReference type="ARBA" id="ARBA00006285"/>
    </source>
</evidence>
<keyword evidence="8" id="KW-1185">Reference proteome</keyword>
<comment type="caution">
    <text evidence="7">The sequence shown here is derived from an EMBL/GenBank/DDBJ whole genome shotgun (WGS) entry which is preliminary data.</text>
</comment>
<accession>A0ABV3GQD6</accession>
<protein>
    <recommendedName>
        <fullName evidence="3">beta-N-acetylhexosaminidase</fullName>
        <ecNumber evidence="3">3.2.1.52</ecNumber>
    </recommendedName>
</protein>
<dbReference type="Pfam" id="PF00754">
    <property type="entry name" value="F5_F8_type_C"/>
    <property type="match status" value="1"/>
</dbReference>
<dbReference type="InterPro" id="IPR008979">
    <property type="entry name" value="Galactose-bd-like_sf"/>
</dbReference>
<dbReference type="PANTHER" id="PTHR22600:SF57">
    <property type="entry name" value="BETA-N-ACETYLHEXOSAMINIDASE"/>
    <property type="match status" value="1"/>
</dbReference>
<dbReference type="Gene3D" id="2.60.120.260">
    <property type="entry name" value="Galactose-binding domain-like"/>
    <property type="match status" value="1"/>
</dbReference>
<feature type="domain" description="F5/8 type C" evidence="6">
    <location>
        <begin position="43"/>
        <end position="190"/>
    </location>
</feature>
<dbReference type="CDD" id="cd06568">
    <property type="entry name" value="GH20_SpHex_like"/>
    <property type="match status" value="1"/>
</dbReference>